<sequence>MVTGPIQQPSAVFEAVRPHAAHRGPLAGDVHALARALAGPPGEPRFRELVALRLVPVRQSFAEHVQVTEGPSGLYAELLAHAPRLYRGVRLLTREHDLISAALADLQEAAELPGVPVDVLLDRAGRLLRALARHRRRGADLLWQAYQTDLGGET</sequence>
<keyword evidence="2" id="KW-1185">Reference proteome</keyword>
<reference evidence="1 2" key="1">
    <citation type="submission" date="2016-06" db="EMBL/GenBank/DDBJ databases">
        <authorList>
            <person name="Kjaerup R.B."/>
            <person name="Dalgaard T.S."/>
            <person name="Juul-Madsen H.R."/>
        </authorList>
    </citation>
    <scope>NUCLEOTIDE SEQUENCE [LARGE SCALE GENOMIC DNA]</scope>
    <source>
        <strain evidence="1 2">DSM 43904</strain>
    </source>
</reference>
<name>A0A1C5JSE9_9ACTN</name>
<dbReference type="Proteomes" id="UP000198217">
    <property type="component" value="Chromosome I"/>
</dbReference>
<dbReference type="EMBL" id="LT607750">
    <property type="protein sequence ID" value="SCG73525.1"/>
    <property type="molecule type" value="Genomic_DNA"/>
</dbReference>
<protein>
    <recommendedName>
        <fullName evidence="3">Hemerythrin HHE cation binding domain-containing protein</fullName>
    </recommendedName>
</protein>
<evidence type="ECO:0000313" key="1">
    <source>
        <dbReference type="EMBL" id="SCG73525.1"/>
    </source>
</evidence>
<dbReference type="RefSeq" id="WP_088995859.1">
    <property type="nucleotide sequence ID" value="NZ_LT607750.1"/>
</dbReference>
<evidence type="ECO:0008006" key="3">
    <source>
        <dbReference type="Google" id="ProtNLM"/>
    </source>
</evidence>
<gene>
    <name evidence="1" type="ORF">GA0070609_4857</name>
</gene>
<accession>A0A1C5JSE9</accession>
<organism evidence="1 2">
    <name type="scientific">Micromonospora echinaurantiaca</name>
    <dbReference type="NCBI Taxonomy" id="47857"/>
    <lineage>
        <taxon>Bacteria</taxon>
        <taxon>Bacillati</taxon>
        <taxon>Actinomycetota</taxon>
        <taxon>Actinomycetes</taxon>
        <taxon>Micromonosporales</taxon>
        <taxon>Micromonosporaceae</taxon>
        <taxon>Micromonospora</taxon>
    </lineage>
</organism>
<dbReference type="AlphaFoldDB" id="A0A1C5JSE9"/>
<evidence type="ECO:0000313" key="2">
    <source>
        <dbReference type="Proteomes" id="UP000198217"/>
    </source>
</evidence>
<proteinExistence type="predicted"/>